<dbReference type="InterPro" id="IPR050477">
    <property type="entry name" value="GrpII_AminoAcid_Decarb"/>
</dbReference>
<keyword evidence="7" id="KW-1185">Reference proteome</keyword>
<dbReference type="InterPro" id="IPR002129">
    <property type="entry name" value="PyrdxlP-dep_de-COase"/>
</dbReference>
<dbReference type="Pfam" id="PF21391">
    <property type="entry name" value="tyr_de_CO2_C"/>
    <property type="match status" value="1"/>
</dbReference>
<dbReference type="AlphaFoldDB" id="A0A9W8TE42"/>
<reference evidence="6" key="1">
    <citation type="submission" date="2022-10" db="EMBL/GenBank/DDBJ databases">
        <title>Tapping the CABI collections for fungal endophytes: first genome assemblies for Collariella, Neodidymelliopsis, Ascochyta clinopodiicola, Didymella pomorum, Didymosphaeria variabile, Neocosmospora piperis and Neocucurbitaria cava.</title>
        <authorList>
            <person name="Hill R."/>
        </authorList>
    </citation>
    <scope>NUCLEOTIDE SEQUENCE</scope>
    <source>
        <strain evidence="6">IMI 366586</strain>
    </source>
</reference>
<feature type="domain" description="L-tyrosine decarboxylase C-terminal" evidence="5">
    <location>
        <begin position="598"/>
        <end position="695"/>
    </location>
</feature>
<gene>
    <name evidence="6" type="ORF">N0V84_011102</name>
</gene>
<dbReference type="Proteomes" id="UP001140502">
    <property type="component" value="Unassembled WGS sequence"/>
</dbReference>
<dbReference type="GO" id="GO:0019752">
    <property type="term" value="P:carboxylic acid metabolic process"/>
    <property type="evidence" value="ECO:0007669"/>
    <property type="project" value="InterPro"/>
</dbReference>
<protein>
    <recommendedName>
        <fullName evidence="5">L-tyrosine decarboxylase C-terminal domain-containing protein</fullName>
    </recommendedName>
</protein>
<evidence type="ECO:0000256" key="4">
    <source>
        <dbReference type="PIRSR" id="PIRSR602129-50"/>
    </source>
</evidence>
<dbReference type="Gene3D" id="3.40.640.10">
    <property type="entry name" value="Type I PLP-dependent aspartate aminotransferase-like (Major domain)"/>
    <property type="match status" value="1"/>
</dbReference>
<dbReference type="InterPro" id="IPR015421">
    <property type="entry name" value="PyrdxlP-dep_Trfase_major"/>
</dbReference>
<dbReference type="InterPro" id="IPR049373">
    <property type="entry name" value="TyrDC_C"/>
</dbReference>
<dbReference type="EMBL" id="JAPEUR010000391">
    <property type="protein sequence ID" value="KAJ4310184.1"/>
    <property type="molecule type" value="Genomic_DNA"/>
</dbReference>
<keyword evidence="3" id="KW-0456">Lyase</keyword>
<dbReference type="Pfam" id="PF00282">
    <property type="entry name" value="Pyridoxal_deC"/>
    <property type="match status" value="1"/>
</dbReference>
<comment type="cofactor">
    <cofactor evidence="1 4">
        <name>pyridoxal 5'-phosphate</name>
        <dbReference type="ChEBI" id="CHEBI:597326"/>
    </cofactor>
</comment>
<evidence type="ECO:0000256" key="3">
    <source>
        <dbReference type="ARBA" id="ARBA00023239"/>
    </source>
</evidence>
<dbReference type="GO" id="GO:0016830">
    <property type="term" value="F:carbon-carbon lyase activity"/>
    <property type="evidence" value="ECO:0007669"/>
    <property type="project" value="InterPro"/>
</dbReference>
<evidence type="ECO:0000313" key="6">
    <source>
        <dbReference type="EMBL" id="KAJ4310184.1"/>
    </source>
</evidence>
<evidence type="ECO:0000256" key="2">
    <source>
        <dbReference type="ARBA" id="ARBA00022898"/>
    </source>
</evidence>
<name>A0A9W8TE42_9HYPO</name>
<dbReference type="PANTHER" id="PTHR42735:SF4">
    <property type="entry name" value="PYRIDOXAL PHOSPHATE-DEPENDENT DECARBOXYLASE FAMILY PROTEIN"/>
    <property type="match status" value="1"/>
</dbReference>
<proteinExistence type="predicted"/>
<dbReference type="PANTHER" id="PTHR42735">
    <property type="match status" value="1"/>
</dbReference>
<evidence type="ECO:0000256" key="1">
    <source>
        <dbReference type="ARBA" id="ARBA00001933"/>
    </source>
</evidence>
<evidence type="ECO:0000313" key="7">
    <source>
        <dbReference type="Proteomes" id="UP001140502"/>
    </source>
</evidence>
<dbReference type="OrthoDB" id="2161780at2759"/>
<sequence>MSDPRKDEFDATHAYFIGPKGSNLPDFRANINTILDELLAARQSYYPEDQAFISKEVRRSDKFLKARTNLRLATEKVAQLLGEHSAPFWSPRYEAHMCTDLTMSSLLGYFMTMLYNPNNVALEASPMTTLVELRVGQQLCKLFGYNIDEFKSPLAWGHITCGGTVANLESIWVARNLKFYPLSLSLALTDKDGKLRFIADKFYAPSSHPAPRKLFKDLDTWELLNLRPDVILDLPKELEKQFGITSHFLESALNEFNIQTVGREYLEKKFKIEEPAKYFVSKTRHYSWPKGAAIAGLGSKNMIGVDINNGAQINIALLSDHLQNCVDNKIAVYAVVAVIGSTEEGSVDRLTEILELRKEFQEKHGLSFLVHADAAWGGYFATMVNRETHCSTPDGGSTIKKPEPEWYLDVNTAADLRAMEDADSVTVDPHKAGYIPYPAGSLCYRDGRMRHLVTWSGPYLSQGSAENIGVYGVEGSKPGAAAMSAWFSNTTIGLNPHGYGRLLGEAAFTSARLSAHYATMDNEYFMCVPFNMLPAEKGGDRSFFSAPVTNQRKKIKDLIVDKNDEEIFNDPDAMKLVRDLGSDLNINAFTLNWKYKDGSLNTDLEEANYFMKRVVDRLSITTADTDPTKIPIFLTSTQFLHEDYGDCAKAFMKRMGLQQCDQTLFVLRNVVMSPFPTKNNFLKELMAELEQVINKEAKDCRKRNTPREKQIQFLVQGSPTASEVFLVFKASFHGISRRQQVILSAELDDKLKESYEKLLNDGRDIPVMLETDDRLFIEDVVQNIGTPSADGIPVRMFEKGTRKYNPMQGTVNLKSVVKSRPLNSPYRDSDYPSKFMPFYLYGTEKEIHITHVLVKSPNICLSAGNVKFESSLPSAVTNLLGEGLILGLVDMPENSMQPFPTKNKNLGDKFFFSPNKKFNVRIWKDPKGTSAVGPGLVGGLGEDYIYEGQMTLGENVFVDAEGPNEDKHYEKKPVSDSWQKKLDEIGSMLDGTHVHNH</sequence>
<dbReference type="GO" id="GO:0030170">
    <property type="term" value="F:pyridoxal phosphate binding"/>
    <property type="evidence" value="ECO:0007669"/>
    <property type="project" value="InterPro"/>
</dbReference>
<comment type="caution">
    <text evidence="6">The sequence shown here is derived from an EMBL/GenBank/DDBJ whole genome shotgun (WGS) entry which is preliminary data.</text>
</comment>
<keyword evidence="2 4" id="KW-0663">Pyridoxal phosphate</keyword>
<dbReference type="InterPro" id="IPR015424">
    <property type="entry name" value="PyrdxlP-dep_Trfase"/>
</dbReference>
<feature type="modified residue" description="N6-(pyridoxal phosphate)lysine" evidence="4">
    <location>
        <position position="431"/>
    </location>
</feature>
<accession>A0A9W8TE42</accession>
<organism evidence="6 7">
    <name type="scientific">Fusarium piperis</name>
    <dbReference type="NCBI Taxonomy" id="1435070"/>
    <lineage>
        <taxon>Eukaryota</taxon>
        <taxon>Fungi</taxon>
        <taxon>Dikarya</taxon>
        <taxon>Ascomycota</taxon>
        <taxon>Pezizomycotina</taxon>
        <taxon>Sordariomycetes</taxon>
        <taxon>Hypocreomycetidae</taxon>
        <taxon>Hypocreales</taxon>
        <taxon>Nectriaceae</taxon>
        <taxon>Fusarium</taxon>
        <taxon>Fusarium solani species complex</taxon>
    </lineage>
</organism>
<evidence type="ECO:0000259" key="5">
    <source>
        <dbReference type="Pfam" id="PF21391"/>
    </source>
</evidence>
<dbReference type="SUPFAM" id="SSF53383">
    <property type="entry name" value="PLP-dependent transferases"/>
    <property type="match status" value="1"/>
</dbReference>